<dbReference type="AlphaFoldDB" id="A0A9P4R3P4"/>
<name>A0A9P4R3P4_9PLEO</name>
<sequence length="89" mass="10031">MGETRLLLSYDTTLVSKLPTTTETSRRKRLILCGEACTGLSRPWQHHRDECGDTVPRRCGATTEQGRKACQHHLSDSAPAEFIAMLRLY</sequence>
<comment type="caution">
    <text evidence="1">The sequence shown here is derived from an EMBL/GenBank/DDBJ whole genome shotgun (WGS) entry which is preliminary data.</text>
</comment>
<keyword evidence="2" id="KW-1185">Reference proteome</keyword>
<reference evidence="1" key="1">
    <citation type="journal article" date="2020" name="Stud. Mycol.">
        <title>101 Dothideomycetes genomes: a test case for predicting lifestyles and emergence of pathogens.</title>
        <authorList>
            <person name="Haridas S."/>
            <person name="Albert R."/>
            <person name="Binder M."/>
            <person name="Bloem J."/>
            <person name="Labutti K."/>
            <person name="Salamov A."/>
            <person name="Andreopoulos B."/>
            <person name="Baker S."/>
            <person name="Barry K."/>
            <person name="Bills G."/>
            <person name="Bluhm B."/>
            <person name="Cannon C."/>
            <person name="Castanera R."/>
            <person name="Culley D."/>
            <person name="Daum C."/>
            <person name="Ezra D."/>
            <person name="Gonzalez J."/>
            <person name="Henrissat B."/>
            <person name="Kuo A."/>
            <person name="Liang C."/>
            <person name="Lipzen A."/>
            <person name="Lutzoni F."/>
            <person name="Magnuson J."/>
            <person name="Mondo S."/>
            <person name="Nolan M."/>
            <person name="Ohm R."/>
            <person name="Pangilinan J."/>
            <person name="Park H.-J."/>
            <person name="Ramirez L."/>
            <person name="Alfaro M."/>
            <person name="Sun H."/>
            <person name="Tritt A."/>
            <person name="Yoshinaga Y."/>
            <person name="Zwiers L.-H."/>
            <person name="Turgeon B."/>
            <person name="Goodwin S."/>
            <person name="Spatafora J."/>
            <person name="Crous P."/>
            <person name="Grigoriev I."/>
        </authorList>
    </citation>
    <scope>NUCLEOTIDE SEQUENCE</scope>
    <source>
        <strain evidence="1">CBS 125425</strain>
    </source>
</reference>
<evidence type="ECO:0000313" key="1">
    <source>
        <dbReference type="EMBL" id="KAF2736346.1"/>
    </source>
</evidence>
<evidence type="ECO:0000313" key="2">
    <source>
        <dbReference type="Proteomes" id="UP000799444"/>
    </source>
</evidence>
<proteinExistence type="predicted"/>
<dbReference type="Proteomes" id="UP000799444">
    <property type="component" value="Unassembled WGS sequence"/>
</dbReference>
<organism evidence="1 2">
    <name type="scientific">Polyplosphaeria fusca</name>
    <dbReference type="NCBI Taxonomy" id="682080"/>
    <lineage>
        <taxon>Eukaryota</taxon>
        <taxon>Fungi</taxon>
        <taxon>Dikarya</taxon>
        <taxon>Ascomycota</taxon>
        <taxon>Pezizomycotina</taxon>
        <taxon>Dothideomycetes</taxon>
        <taxon>Pleosporomycetidae</taxon>
        <taxon>Pleosporales</taxon>
        <taxon>Tetraplosphaeriaceae</taxon>
        <taxon>Polyplosphaeria</taxon>
    </lineage>
</organism>
<protein>
    <submittedName>
        <fullName evidence="1">Uncharacterized protein</fullName>
    </submittedName>
</protein>
<accession>A0A9P4R3P4</accession>
<gene>
    <name evidence="1" type="ORF">EJ04DRAFT_511158</name>
</gene>
<dbReference type="EMBL" id="ML996126">
    <property type="protein sequence ID" value="KAF2736346.1"/>
    <property type="molecule type" value="Genomic_DNA"/>
</dbReference>